<evidence type="ECO:0000256" key="3">
    <source>
        <dbReference type="ARBA" id="ARBA00022467"/>
    </source>
</evidence>
<evidence type="ECO:0000256" key="1">
    <source>
        <dbReference type="ARBA" id="ARBA00010479"/>
    </source>
</evidence>
<keyword evidence="6" id="KW-0812">Transmembrane</keyword>
<proteinExistence type="inferred from homology"/>
<dbReference type="GO" id="GO:0030863">
    <property type="term" value="C:cortical cytoskeleton"/>
    <property type="evidence" value="ECO:0007669"/>
    <property type="project" value="TreeGrafter"/>
</dbReference>
<dbReference type="EMBL" id="CATQJA010002568">
    <property type="protein sequence ID" value="CAJ0571519.1"/>
    <property type="molecule type" value="Genomic_DNA"/>
</dbReference>
<keyword evidence="6" id="KW-0472">Membrane</keyword>
<dbReference type="GO" id="GO:0051015">
    <property type="term" value="F:actin filament binding"/>
    <property type="evidence" value="ECO:0007669"/>
    <property type="project" value="TreeGrafter"/>
</dbReference>
<dbReference type="PRINTS" id="PR00191">
    <property type="entry name" value="FACTINCAPA"/>
</dbReference>
<dbReference type="PANTHER" id="PTHR10653:SF0">
    <property type="entry name" value="F-ACTIN-CAPPING PROTEIN SUBUNIT ALPHA"/>
    <property type="match status" value="1"/>
</dbReference>
<dbReference type="Pfam" id="PF01267">
    <property type="entry name" value="F-actin_cap_A"/>
    <property type="match status" value="1"/>
</dbReference>
<dbReference type="PROSITE" id="PS00748">
    <property type="entry name" value="F_ACTIN_CAPPING_A_1"/>
    <property type="match status" value="1"/>
</dbReference>
<gene>
    <name evidence="7" type="ORF">MSPICULIGERA_LOCUS9923</name>
</gene>
<dbReference type="InterPro" id="IPR042489">
    <property type="entry name" value="CapZ_alpha_1"/>
</dbReference>
<name>A0AA36CNE0_9BILA</name>
<feature type="region of interest" description="Disordered" evidence="5">
    <location>
        <begin position="434"/>
        <end position="454"/>
    </location>
</feature>
<dbReference type="SUPFAM" id="SSF90096">
    <property type="entry name" value="Subunits of heterodimeric actin filament capping protein Capz"/>
    <property type="match status" value="1"/>
</dbReference>
<accession>A0AA36CNE0</accession>
<dbReference type="GO" id="GO:0008290">
    <property type="term" value="C:F-actin capping protein complex"/>
    <property type="evidence" value="ECO:0007669"/>
    <property type="project" value="InterPro"/>
</dbReference>
<comment type="similarity">
    <text evidence="1">Belongs to the F-actin-capping protein alpha subunit family.</text>
</comment>
<dbReference type="GO" id="GO:0051016">
    <property type="term" value="P:barbed-end actin filament capping"/>
    <property type="evidence" value="ECO:0007669"/>
    <property type="project" value="InterPro"/>
</dbReference>
<dbReference type="Gene3D" id="3.90.1150.210">
    <property type="entry name" value="F-actin capping protein, beta subunit"/>
    <property type="match status" value="1"/>
</dbReference>
<evidence type="ECO:0000256" key="5">
    <source>
        <dbReference type="SAM" id="MobiDB-lite"/>
    </source>
</evidence>
<keyword evidence="6" id="KW-1133">Transmembrane helix</keyword>
<evidence type="ECO:0000313" key="7">
    <source>
        <dbReference type="EMBL" id="CAJ0571519.1"/>
    </source>
</evidence>
<keyword evidence="3" id="KW-0117">Actin capping</keyword>
<dbReference type="Gene3D" id="3.30.1140.60">
    <property type="entry name" value="F-actin capping protein, alpha subunit"/>
    <property type="match status" value="1"/>
</dbReference>
<reference evidence="7" key="1">
    <citation type="submission" date="2023-06" db="EMBL/GenBank/DDBJ databases">
        <authorList>
            <person name="Delattre M."/>
        </authorList>
    </citation>
    <scope>NUCLEOTIDE SEQUENCE</scope>
    <source>
        <strain evidence="7">AF72</strain>
    </source>
</reference>
<comment type="caution">
    <text evidence="7">The sequence shown here is derived from an EMBL/GenBank/DDBJ whole genome shotgun (WGS) entry which is preliminary data.</text>
</comment>
<dbReference type="PANTHER" id="PTHR10653">
    <property type="entry name" value="F-ACTIN-CAPPING PROTEIN SUBUNIT ALPHA"/>
    <property type="match status" value="1"/>
</dbReference>
<evidence type="ECO:0000256" key="4">
    <source>
        <dbReference type="ARBA" id="ARBA00023203"/>
    </source>
</evidence>
<feature type="non-terminal residue" evidence="7">
    <location>
        <position position="1"/>
    </location>
</feature>
<dbReference type="InterPro" id="IPR042276">
    <property type="entry name" value="CapZ_alpha/beta_2"/>
</dbReference>
<dbReference type="InterPro" id="IPR002189">
    <property type="entry name" value="CapZ_alpha"/>
</dbReference>
<keyword evidence="8" id="KW-1185">Reference proteome</keyword>
<sequence length="454" mass="50402">MAGAECTLSEADKVRIASDFLLHSPPGEFNDTFNSVRMLLNNDTLLKEGCAPAFGQYNKEQFVPVKLDGIERQTLITPFNDLGNGRFVDDASNKTFRFDHLRKEVSDVQPIEPLEHTVELWRKALQAELDAYVDDHFARNGVGCVFARNGNIVVCIESHQFQPKNFCNGRWRSHWTVPVGDGKSGFQELNGRVKVQVHYYEDGNVQLFSEKEISTKVQITADFEKTAKDVMAAILKEEAGYQQAVLDNYVAMSDSTFKALRRQLPVTRSKMDWVKIPGYITDANDPNMNDTAASDNSTLLSDILGSNATTSGSTSTTLSTTTLPPSTTTTLDIISSTSIPRHADGSSVTLFLFSFVLFIVAIALIAKVLISKKKRRDIIGGTARWRLSASSQSGAPMQTSAAYAPVNGQRAQNFRNPMDAGGGENRLDWERQFFADPDNSSQEQSRLRLDFNRM</sequence>
<evidence type="ECO:0000256" key="6">
    <source>
        <dbReference type="SAM" id="Phobius"/>
    </source>
</evidence>
<keyword evidence="4" id="KW-0009">Actin-binding</keyword>
<feature type="compositionally biased region" description="Basic and acidic residues" evidence="5">
    <location>
        <begin position="445"/>
        <end position="454"/>
    </location>
</feature>
<organism evidence="7 8">
    <name type="scientific">Mesorhabditis spiculigera</name>
    <dbReference type="NCBI Taxonomy" id="96644"/>
    <lineage>
        <taxon>Eukaryota</taxon>
        <taxon>Metazoa</taxon>
        <taxon>Ecdysozoa</taxon>
        <taxon>Nematoda</taxon>
        <taxon>Chromadorea</taxon>
        <taxon>Rhabditida</taxon>
        <taxon>Rhabditina</taxon>
        <taxon>Rhabditomorpha</taxon>
        <taxon>Rhabditoidea</taxon>
        <taxon>Rhabditidae</taxon>
        <taxon>Mesorhabditinae</taxon>
        <taxon>Mesorhabditis</taxon>
    </lineage>
</organism>
<evidence type="ECO:0000313" key="8">
    <source>
        <dbReference type="Proteomes" id="UP001177023"/>
    </source>
</evidence>
<dbReference type="FunFam" id="3.90.1150.210:FF:000003">
    <property type="entry name" value="F-actin-capping protein subunit alpha"/>
    <property type="match status" value="1"/>
</dbReference>
<dbReference type="GO" id="GO:0030036">
    <property type="term" value="P:actin cytoskeleton organization"/>
    <property type="evidence" value="ECO:0007669"/>
    <property type="project" value="TreeGrafter"/>
</dbReference>
<dbReference type="InterPro" id="IPR017865">
    <property type="entry name" value="F-actin_cap_asu_CS"/>
</dbReference>
<dbReference type="AlphaFoldDB" id="A0AA36CNE0"/>
<dbReference type="InterPro" id="IPR037282">
    <property type="entry name" value="CapZ_alpha/beta"/>
</dbReference>
<feature type="transmembrane region" description="Helical" evidence="6">
    <location>
        <begin position="348"/>
        <end position="370"/>
    </location>
</feature>
<protein>
    <recommendedName>
        <fullName evidence="2">F-actin-capping protein subunit alpha</fullName>
    </recommendedName>
</protein>
<dbReference type="Proteomes" id="UP001177023">
    <property type="component" value="Unassembled WGS sequence"/>
</dbReference>
<dbReference type="PROSITE" id="PS00749">
    <property type="entry name" value="F_ACTIN_CAPPING_A_2"/>
    <property type="match status" value="1"/>
</dbReference>
<evidence type="ECO:0000256" key="2">
    <source>
        <dbReference type="ARBA" id="ARBA00014038"/>
    </source>
</evidence>